<accession>A0A4C1UN28</accession>
<dbReference type="Proteomes" id="UP000299102">
    <property type="component" value="Unassembled WGS sequence"/>
</dbReference>
<evidence type="ECO:0000256" key="3">
    <source>
        <dbReference type="ARBA" id="ARBA00022833"/>
    </source>
</evidence>
<dbReference type="PANTHER" id="PTHR46600:SF11">
    <property type="entry name" value="THAP DOMAIN-CONTAINING PROTEIN 10"/>
    <property type="match status" value="1"/>
</dbReference>
<evidence type="ECO:0000256" key="5">
    <source>
        <dbReference type="PROSITE-ProRule" id="PRU00309"/>
    </source>
</evidence>
<dbReference type="Pfam" id="PF05485">
    <property type="entry name" value="THAP"/>
    <property type="match status" value="1"/>
</dbReference>
<feature type="region of interest" description="Disordered" evidence="6">
    <location>
        <begin position="1"/>
        <end position="21"/>
    </location>
</feature>
<evidence type="ECO:0000256" key="6">
    <source>
        <dbReference type="SAM" id="MobiDB-lite"/>
    </source>
</evidence>
<protein>
    <submittedName>
        <fullName evidence="8">DNA transposase THAP9</fullName>
    </submittedName>
</protein>
<feature type="compositionally biased region" description="Basic and acidic residues" evidence="6">
    <location>
        <begin position="12"/>
        <end position="21"/>
    </location>
</feature>
<dbReference type="InterPro" id="IPR026516">
    <property type="entry name" value="THAP1/10"/>
</dbReference>
<dbReference type="InterPro" id="IPR006612">
    <property type="entry name" value="THAP_Znf"/>
</dbReference>
<keyword evidence="1" id="KW-0479">Metal-binding</keyword>
<keyword evidence="3" id="KW-0862">Zinc</keyword>
<dbReference type="EMBL" id="BGZK01000196">
    <property type="protein sequence ID" value="GBP27580.1"/>
    <property type="molecule type" value="Genomic_DNA"/>
</dbReference>
<dbReference type="SMART" id="SM00980">
    <property type="entry name" value="THAP"/>
    <property type="match status" value="1"/>
</dbReference>
<dbReference type="OrthoDB" id="7312725at2759"/>
<evidence type="ECO:0000256" key="2">
    <source>
        <dbReference type="ARBA" id="ARBA00022771"/>
    </source>
</evidence>
<gene>
    <name evidence="8" type="primary">THAP9</name>
    <name evidence="8" type="ORF">EVAR_102832_1</name>
</gene>
<dbReference type="PROSITE" id="PS50950">
    <property type="entry name" value="ZF_THAP"/>
    <property type="match status" value="1"/>
</dbReference>
<feature type="compositionally biased region" description="Polar residues" evidence="6">
    <location>
        <begin position="1"/>
        <end position="11"/>
    </location>
</feature>
<keyword evidence="4 5" id="KW-0238">DNA-binding</keyword>
<evidence type="ECO:0000256" key="1">
    <source>
        <dbReference type="ARBA" id="ARBA00022723"/>
    </source>
</evidence>
<keyword evidence="9" id="KW-1185">Reference proteome</keyword>
<evidence type="ECO:0000313" key="8">
    <source>
        <dbReference type="EMBL" id="GBP27580.1"/>
    </source>
</evidence>
<evidence type="ECO:0000256" key="4">
    <source>
        <dbReference type="ARBA" id="ARBA00023125"/>
    </source>
</evidence>
<name>A0A4C1UN28_EUMVA</name>
<comment type="caution">
    <text evidence="8">The sequence shown here is derived from an EMBL/GenBank/DDBJ whole genome shotgun (WGS) entry which is preliminary data.</text>
</comment>
<dbReference type="STRING" id="151549.A0A4C1UN28"/>
<dbReference type="AlphaFoldDB" id="A0A4C1UN28"/>
<feature type="domain" description="THAP-type" evidence="7">
    <location>
        <begin position="1"/>
        <end position="82"/>
    </location>
</feature>
<dbReference type="GO" id="GO:0043565">
    <property type="term" value="F:sequence-specific DNA binding"/>
    <property type="evidence" value="ECO:0007669"/>
    <property type="project" value="InterPro"/>
</dbReference>
<reference evidence="8 9" key="1">
    <citation type="journal article" date="2019" name="Commun. Biol.">
        <title>The bagworm genome reveals a unique fibroin gene that provides high tensile strength.</title>
        <authorList>
            <person name="Kono N."/>
            <person name="Nakamura H."/>
            <person name="Ohtoshi R."/>
            <person name="Tomita M."/>
            <person name="Numata K."/>
            <person name="Arakawa K."/>
        </authorList>
    </citation>
    <scope>NUCLEOTIDE SEQUENCE [LARGE SCALE GENOMIC DNA]</scope>
</reference>
<keyword evidence="2 5" id="KW-0863">Zinc-finger</keyword>
<evidence type="ECO:0000259" key="7">
    <source>
        <dbReference type="PROSITE" id="PS50950"/>
    </source>
</evidence>
<dbReference type="PANTHER" id="PTHR46600">
    <property type="entry name" value="THAP DOMAIN-CONTAINING"/>
    <property type="match status" value="1"/>
</dbReference>
<proteinExistence type="predicted"/>
<evidence type="ECO:0000313" key="9">
    <source>
        <dbReference type="Proteomes" id="UP000299102"/>
    </source>
</evidence>
<sequence>MFSKRAQQARGSRSDEDLEMRFPHDPNIQEKWIRIVQDDRREWDWLPSHSSVVCSDHFSESDRYKTEKGRYFLKKDVIPIIKGQDVQYGRSVSPISVAVSDTNSIFDTPHMIYLKKKIRKMELVKEKHVRTIKNLRKVNNRIKKKTTTLAKTLRILNNKNATDRDTTDLDLPGDGDEVHKKVIFKNKKDYMNTSSRYPTHLGKFALNVNCNSSASYKHLRKIVTAASPNSNTPCIWYNDSDGNPGFTQEAFAALLDKHRSVNGERLTCGLIISNMALRQQKI</sequence>
<dbReference type="GO" id="GO:0008270">
    <property type="term" value="F:zinc ion binding"/>
    <property type="evidence" value="ECO:0007669"/>
    <property type="project" value="UniProtKB-KW"/>
</dbReference>
<dbReference type="SUPFAM" id="SSF57716">
    <property type="entry name" value="Glucocorticoid receptor-like (DNA-binding domain)"/>
    <property type="match status" value="1"/>
</dbReference>
<organism evidence="8 9">
    <name type="scientific">Eumeta variegata</name>
    <name type="common">Bagworm moth</name>
    <name type="synonym">Eumeta japonica</name>
    <dbReference type="NCBI Taxonomy" id="151549"/>
    <lineage>
        <taxon>Eukaryota</taxon>
        <taxon>Metazoa</taxon>
        <taxon>Ecdysozoa</taxon>
        <taxon>Arthropoda</taxon>
        <taxon>Hexapoda</taxon>
        <taxon>Insecta</taxon>
        <taxon>Pterygota</taxon>
        <taxon>Neoptera</taxon>
        <taxon>Endopterygota</taxon>
        <taxon>Lepidoptera</taxon>
        <taxon>Glossata</taxon>
        <taxon>Ditrysia</taxon>
        <taxon>Tineoidea</taxon>
        <taxon>Psychidae</taxon>
        <taxon>Oiketicinae</taxon>
        <taxon>Eumeta</taxon>
    </lineage>
</organism>